<accession>A0A2P6P0L6</accession>
<dbReference type="InterPro" id="IPR032880">
    <property type="entry name" value="CSC1/OSCA1-like_N"/>
</dbReference>
<dbReference type="OrthoDB" id="10252171at2759"/>
<keyword evidence="4 11" id="KW-0812">Transmembrane</keyword>
<dbReference type="InterPro" id="IPR011009">
    <property type="entry name" value="Kinase-like_dom_sf"/>
</dbReference>
<evidence type="ECO:0000256" key="7">
    <source>
        <dbReference type="ARBA" id="ARBA00022989"/>
    </source>
</evidence>
<keyword evidence="6 9" id="KW-0067">ATP-binding</keyword>
<dbReference type="InterPro" id="IPR017441">
    <property type="entry name" value="Protein_kinase_ATP_BS"/>
</dbReference>
<evidence type="ECO:0000313" key="13">
    <source>
        <dbReference type="EMBL" id="PRP89737.1"/>
    </source>
</evidence>
<dbReference type="InterPro" id="IPR045122">
    <property type="entry name" value="Csc1-like"/>
</dbReference>
<feature type="transmembrane region" description="Helical" evidence="11">
    <location>
        <begin position="1713"/>
        <end position="1741"/>
    </location>
</feature>
<dbReference type="Pfam" id="PF00069">
    <property type="entry name" value="Pkinase"/>
    <property type="match status" value="1"/>
</dbReference>
<keyword evidence="7 11" id="KW-1133">Transmembrane helix</keyword>
<dbReference type="PROSITE" id="PS50011">
    <property type="entry name" value="PROTEIN_KINASE_DOM"/>
    <property type="match status" value="1"/>
</dbReference>
<protein>
    <recommendedName>
        <fullName evidence="12">Protein kinase domain-containing protein</fullName>
    </recommendedName>
</protein>
<dbReference type="Gene3D" id="1.10.510.10">
    <property type="entry name" value="Transferase(Phosphotransferase) domain 1"/>
    <property type="match status" value="1"/>
</dbReference>
<organism evidence="13 14">
    <name type="scientific">Planoprotostelium fungivorum</name>
    <dbReference type="NCBI Taxonomy" id="1890364"/>
    <lineage>
        <taxon>Eukaryota</taxon>
        <taxon>Amoebozoa</taxon>
        <taxon>Evosea</taxon>
        <taxon>Variosea</taxon>
        <taxon>Cavosteliida</taxon>
        <taxon>Cavosteliaceae</taxon>
        <taxon>Planoprotostelium</taxon>
    </lineage>
</organism>
<dbReference type="GO" id="GO:0004672">
    <property type="term" value="F:protein kinase activity"/>
    <property type="evidence" value="ECO:0007669"/>
    <property type="project" value="InterPro"/>
</dbReference>
<evidence type="ECO:0000256" key="3">
    <source>
        <dbReference type="ARBA" id="ARBA00022448"/>
    </source>
</evidence>
<dbReference type="Pfam" id="PF13967">
    <property type="entry name" value="RSN1_TM"/>
    <property type="match status" value="1"/>
</dbReference>
<feature type="domain" description="Protein kinase" evidence="12">
    <location>
        <begin position="103"/>
        <end position="360"/>
    </location>
</feature>
<evidence type="ECO:0000256" key="1">
    <source>
        <dbReference type="ARBA" id="ARBA00004141"/>
    </source>
</evidence>
<dbReference type="Pfam" id="PF14703">
    <property type="entry name" value="PHM7_cyt"/>
    <property type="match status" value="1"/>
</dbReference>
<evidence type="ECO:0000256" key="10">
    <source>
        <dbReference type="SAM" id="Coils"/>
    </source>
</evidence>
<sequence>MSHITSIRFVYSKRIDGSIQINPKINLREYSTTSDLRRLAKEYLRLQVPYRYIVIVKPGGHDMHGNITPSTTYEPSKHTAFIQDIRNSCLEISIARFSLGKYVCTGEELGSGSFSQVYKGVILATNEQVAIKVIDAQLLVNHKAKEYHENEKKILQLLQHSNVSRLEEKEGDFFYFVMEYCTGGSLESHIAGKSLPEATARRCLAQLASALKHLYSNHIIHRDLKPGNILLTSPNICDATLKLCDFGFSRVFSPHDLMQSYPLSPLYAAPQLLNHVPYDPRSDLWSVGAIFFEMLTGRPLFQVQTMEELQRAINSKDYVKIPPEILVNLSKECVSLVHLLLQFDQSKRITWEQFFEHPFLRDVTTRAIFHSHTGEGYEILASEHDNVLGLKNALARQACSKPSDLVILVEDSKGTELPNHLVLRSERTAWQSRLRMYLFDLKNTLKPAALASEFPVEAVPAQQPLCTSATDVIIRGLLEIEREFRGHGQTLTSILEACKKTVAAHRTVVNPTKNQMKSMQVLCLNLEEAVKDLETGAQVPIKLFRDTNQQATRILQEFDAAVEKLKRTETTGPVRAQGKKTLWDCVDLQRVTSKYDTLKELNVELSRYFSDLTRLLEEVKVASCRKPLLLQEEEARAIRTIKISDQLIRDTFSAIEVCDLDRAKVAHEVEKERAALMHGQPARTDYYECYKTMIDSSRLQMERAEEAYRTITRNYQATLQKRNEVTQGVTAALQLRTAVLSTLDEISAKSQRMMDYLLAVQTVTDEVMTLATAYDHYNEEMSRRRKFEENLVKKAEKIKQYFDRQREEENVRLVNFNRNFGKSLNSAIFPNVDVTEQNPVKLSIPDIKTPADFTRSDDLQDPSEDFDAIMAEFEDVNIGDLQRENQGLREQLEGKHKDDEALKICTTELARAQSLLARDKEERLSFFQQYEQRYEIMRRKMKEAEAGVDSTRSASLASEMQTLRDRVAEESNLKVGMLQQLEQEKSLRRQETSYLKAQLEHLKMTIGQQSNGSGPTKAQQDQMLQMKSRLDTLEADRAKMVLEHMTQMKEANLRHGQMSMRVTHLEKELEDKSKKLNEMMQMTQCPLCSKMLPTRLIQDHTLIIVTKREYFLDAFDVYRFDIFKLKAVSRVFAIIREGIMAITRDDLGLLIAAASNSVVALITFLIFCLLRNRFPSFYSPISHSWRYELTRSTLGWPFQLLRQFSLTAVLRECGPDVYMYIRFLRTSLRIFFAMTLLSLITLIPTNATGQNTYPGENSWDDPIPYEGLDKITLNNIPSGSQKQWVHLFFIFISTFWILWNLHWDYKEFARLRCNVKEARTAQNSTVLFTRMPITNEEEALAYVQSMLPPSTVQLSNPPAIAQIHPTIKSINLVHDAEELRKLQAEFDETSMTLDRYQFLQGASGETLAYKPKSLTHPFGDKSKEVPAIPHFQRKLDEIRDRIAVLQNNFTALPHKRSAFVTFHSRNTAKMFAQSVISPTGGVLSHAVPAPDPNAVLWKYIGINSLSFWVREAIVNTFLWAMTLLWTFPILFLSSFTTIDNLNKIVPDVVTALQKNQALYGFVSGFLPVILTVVFLALVPTIVRAIVNLRHLWSQTLVDDIVTKKLFTFYYVNVLLAFLVGPVTISLIQDSNELTVDGVMNILAREVPARSRVMIIYVITSALSVFPGALLRVVPFLLWLIKHKYINKTTREHAKTDEESVGHFDYSLRYAKELVVFAIVLTYSTISPFILLWGLLYFFLAYFTSIYNLQYVYRSPFSSGGFLWISTFDRILFSLFLYHLVMAATFVANGFEFGPIVLILIPILFFFRNIMHSLYRNRSLHGTLNPYTTHDLTAEGLTERSALITHEEGNESGAYVQKESTWIGVRQEGEGSYVSFDNAVRYSGPLDARSSRM</sequence>
<evidence type="ECO:0000256" key="4">
    <source>
        <dbReference type="ARBA" id="ARBA00022692"/>
    </source>
</evidence>
<feature type="transmembrane region" description="Helical" evidence="11">
    <location>
        <begin position="1517"/>
        <end position="1538"/>
    </location>
</feature>
<dbReference type="GO" id="GO:0005227">
    <property type="term" value="F:calcium-activated cation channel activity"/>
    <property type="evidence" value="ECO:0007669"/>
    <property type="project" value="InterPro"/>
</dbReference>
<feature type="transmembrane region" description="Helical" evidence="11">
    <location>
        <begin position="1653"/>
        <end position="1680"/>
    </location>
</feature>
<dbReference type="GO" id="GO:0005886">
    <property type="term" value="C:plasma membrane"/>
    <property type="evidence" value="ECO:0007669"/>
    <property type="project" value="TreeGrafter"/>
</dbReference>
<reference evidence="13 14" key="1">
    <citation type="journal article" date="2018" name="Genome Biol. Evol.">
        <title>Multiple Roots of Fruiting Body Formation in Amoebozoa.</title>
        <authorList>
            <person name="Hillmann F."/>
            <person name="Forbes G."/>
            <person name="Novohradska S."/>
            <person name="Ferling I."/>
            <person name="Riege K."/>
            <person name="Groth M."/>
            <person name="Westermann M."/>
            <person name="Marz M."/>
            <person name="Spaller T."/>
            <person name="Winckler T."/>
            <person name="Schaap P."/>
            <person name="Glockner G."/>
        </authorList>
    </citation>
    <scope>NUCLEOTIDE SEQUENCE [LARGE SCALE GENOMIC DNA]</scope>
    <source>
        <strain evidence="13 14">Jena</strain>
    </source>
</reference>
<dbReference type="Pfam" id="PF02714">
    <property type="entry name" value="RSN1_7TM"/>
    <property type="match status" value="1"/>
</dbReference>
<dbReference type="GO" id="GO:0005524">
    <property type="term" value="F:ATP binding"/>
    <property type="evidence" value="ECO:0007669"/>
    <property type="project" value="UniProtKB-UniRule"/>
</dbReference>
<evidence type="ECO:0000313" key="14">
    <source>
        <dbReference type="Proteomes" id="UP000241769"/>
    </source>
</evidence>
<dbReference type="PROSITE" id="PS00108">
    <property type="entry name" value="PROTEIN_KINASE_ST"/>
    <property type="match status" value="1"/>
</dbReference>
<keyword evidence="8 11" id="KW-0472">Membrane</keyword>
<comment type="caution">
    <text evidence="13">The sequence shown here is derived from an EMBL/GenBank/DDBJ whole genome shotgun (WGS) entry which is preliminary data.</text>
</comment>
<dbReference type="PANTHER" id="PTHR13018">
    <property type="entry name" value="PROBABLE MEMBRANE PROTEIN DUF221-RELATED"/>
    <property type="match status" value="1"/>
</dbReference>
<dbReference type="SUPFAM" id="SSF56112">
    <property type="entry name" value="Protein kinase-like (PK-like)"/>
    <property type="match status" value="1"/>
</dbReference>
<evidence type="ECO:0000256" key="6">
    <source>
        <dbReference type="ARBA" id="ARBA00022840"/>
    </source>
</evidence>
<keyword evidence="3" id="KW-0813">Transport</keyword>
<gene>
    <name evidence="13" type="ORF">PROFUN_00079</name>
</gene>
<evidence type="ECO:0000256" key="8">
    <source>
        <dbReference type="ARBA" id="ARBA00023136"/>
    </source>
</evidence>
<dbReference type="PROSITE" id="PS00107">
    <property type="entry name" value="PROTEIN_KINASE_ATP"/>
    <property type="match status" value="1"/>
</dbReference>
<dbReference type="PANTHER" id="PTHR13018:SF5">
    <property type="entry name" value="RE44586P"/>
    <property type="match status" value="1"/>
</dbReference>
<feature type="transmembrane region" description="Helical" evidence="11">
    <location>
        <begin position="1228"/>
        <end position="1247"/>
    </location>
</feature>
<dbReference type="SMART" id="SM00220">
    <property type="entry name" value="S_TKc"/>
    <property type="match status" value="1"/>
</dbReference>
<dbReference type="STRING" id="1890364.A0A2P6P0L6"/>
<evidence type="ECO:0000259" key="12">
    <source>
        <dbReference type="PROSITE" id="PS50011"/>
    </source>
</evidence>
<evidence type="ECO:0000256" key="11">
    <source>
        <dbReference type="SAM" id="Phobius"/>
    </source>
</evidence>
<feature type="transmembrane region" description="Helical" evidence="11">
    <location>
        <begin position="1558"/>
        <end position="1586"/>
    </location>
</feature>
<comment type="subcellular location">
    <subcellularLocation>
        <location evidence="1">Membrane</location>
        <topology evidence="1">Multi-pass membrane protein</topology>
    </subcellularLocation>
</comment>
<feature type="transmembrane region" description="Helical" evidence="11">
    <location>
        <begin position="1147"/>
        <end position="1170"/>
    </location>
</feature>
<name>A0A2P6P0L6_9EUKA</name>
<feature type="coiled-coil region" evidence="10">
    <location>
        <begin position="687"/>
        <end position="721"/>
    </location>
</feature>
<keyword evidence="5 9" id="KW-0547">Nucleotide-binding</keyword>
<evidence type="ECO:0000256" key="9">
    <source>
        <dbReference type="PROSITE-ProRule" id="PRU10141"/>
    </source>
</evidence>
<feature type="transmembrane region" description="Helical" evidence="11">
    <location>
        <begin position="1792"/>
        <end position="1810"/>
    </location>
</feature>
<evidence type="ECO:0000256" key="2">
    <source>
        <dbReference type="ARBA" id="ARBA00007779"/>
    </source>
</evidence>
<evidence type="ECO:0000256" key="5">
    <source>
        <dbReference type="ARBA" id="ARBA00022741"/>
    </source>
</evidence>
<dbReference type="InterPro" id="IPR000719">
    <property type="entry name" value="Prot_kinase_dom"/>
</dbReference>
<dbReference type="EMBL" id="MDYQ01000001">
    <property type="protein sequence ID" value="PRP89737.1"/>
    <property type="molecule type" value="Genomic_DNA"/>
</dbReference>
<dbReference type="Proteomes" id="UP000241769">
    <property type="component" value="Unassembled WGS sequence"/>
</dbReference>
<proteinExistence type="inferred from homology"/>
<feature type="binding site" evidence="9">
    <location>
        <position position="132"/>
    </location>
    <ligand>
        <name>ATP</name>
        <dbReference type="ChEBI" id="CHEBI:30616"/>
    </ligand>
</feature>
<dbReference type="InterPro" id="IPR003864">
    <property type="entry name" value="CSC1/OSCA1-like_7TM"/>
</dbReference>
<dbReference type="InterPro" id="IPR008271">
    <property type="entry name" value="Ser/Thr_kinase_AS"/>
</dbReference>
<keyword evidence="10" id="KW-0175">Coiled coil</keyword>
<feature type="transmembrane region" description="Helical" evidence="11">
    <location>
        <begin position="1284"/>
        <end position="1302"/>
    </location>
</feature>
<feature type="transmembrane region" description="Helical" evidence="11">
    <location>
        <begin position="1607"/>
        <end position="1627"/>
    </location>
</feature>
<dbReference type="InParanoid" id="A0A2P6P0L6"/>
<comment type="similarity">
    <text evidence="2">Belongs to the CSC1 (TC 1.A.17) family.</text>
</comment>
<keyword evidence="14" id="KW-1185">Reference proteome</keyword>
<dbReference type="InterPro" id="IPR027815">
    <property type="entry name" value="CSC1/OSCA1-like_cyt"/>
</dbReference>